<dbReference type="Proteomes" id="UP001174691">
    <property type="component" value="Unassembled WGS sequence"/>
</dbReference>
<dbReference type="GO" id="GO:0003677">
    <property type="term" value="F:DNA binding"/>
    <property type="evidence" value="ECO:0007669"/>
    <property type="project" value="InterPro"/>
</dbReference>
<keyword evidence="5" id="KW-0539">Nucleus</keyword>
<dbReference type="EMBL" id="JANBVN010000011">
    <property type="protein sequence ID" value="KAJ9164600.1"/>
    <property type="molecule type" value="Genomic_DNA"/>
</dbReference>
<dbReference type="InterPro" id="IPR036864">
    <property type="entry name" value="Zn2-C6_fun-type_DNA-bd_sf"/>
</dbReference>
<evidence type="ECO:0000256" key="1">
    <source>
        <dbReference type="ARBA" id="ARBA00022723"/>
    </source>
</evidence>
<evidence type="ECO:0000256" key="7">
    <source>
        <dbReference type="SAM" id="MobiDB-lite"/>
    </source>
</evidence>
<proteinExistence type="predicted"/>
<dbReference type="SMART" id="SM00355">
    <property type="entry name" value="ZnF_C2H2"/>
    <property type="match status" value="2"/>
</dbReference>
<evidence type="ECO:0000256" key="6">
    <source>
        <dbReference type="PROSITE-ProRule" id="PRU00042"/>
    </source>
</evidence>
<evidence type="ECO:0000259" key="8">
    <source>
        <dbReference type="PROSITE" id="PS50048"/>
    </source>
</evidence>
<keyword evidence="11" id="KW-1185">Reference proteome</keyword>
<dbReference type="GO" id="GO:0000981">
    <property type="term" value="F:DNA-binding transcription factor activity, RNA polymerase II-specific"/>
    <property type="evidence" value="ECO:0007669"/>
    <property type="project" value="InterPro"/>
</dbReference>
<keyword evidence="3" id="KW-0805">Transcription regulation</keyword>
<gene>
    <name evidence="10" type="ORF">NKR19_g1226</name>
</gene>
<reference evidence="10" key="1">
    <citation type="submission" date="2022-07" db="EMBL/GenBank/DDBJ databases">
        <title>Fungi with potential for degradation of polypropylene.</title>
        <authorList>
            <person name="Gostincar C."/>
        </authorList>
    </citation>
    <scope>NUCLEOTIDE SEQUENCE</scope>
    <source>
        <strain evidence="10">EXF-13287</strain>
    </source>
</reference>
<dbReference type="InterPro" id="IPR007219">
    <property type="entry name" value="XnlR_reg_dom"/>
</dbReference>
<dbReference type="Pfam" id="PF00096">
    <property type="entry name" value="zf-C2H2"/>
    <property type="match status" value="2"/>
</dbReference>
<dbReference type="Pfam" id="PF04082">
    <property type="entry name" value="Fungal_trans"/>
    <property type="match status" value="1"/>
</dbReference>
<dbReference type="GO" id="GO:0006351">
    <property type="term" value="P:DNA-templated transcription"/>
    <property type="evidence" value="ECO:0007669"/>
    <property type="project" value="InterPro"/>
</dbReference>
<evidence type="ECO:0000259" key="9">
    <source>
        <dbReference type="PROSITE" id="PS50157"/>
    </source>
</evidence>
<keyword evidence="6" id="KW-0863">Zinc-finger</keyword>
<dbReference type="AlphaFoldDB" id="A0AA38W3I4"/>
<evidence type="ECO:0000256" key="2">
    <source>
        <dbReference type="ARBA" id="ARBA00022833"/>
    </source>
</evidence>
<keyword evidence="1" id="KW-0479">Metal-binding</keyword>
<dbReference type="PANTHER" id="PTHR47660:SF2">
    <property type="entry name" value="TRANSCRIPTION FACTOR WITH C2H2 AND ZN(2)-CYS(6) DNA BINDING DOMAIN (EUROFUNG)"/>
    <property type="match status" value="1"/>
</dbReference>
<dbReference type="CDD" id="cd00067">
    <property type="entry name" value="GAL4"/>
    <property type="match status" value="1"/>
</dbReference>
<evidence type="ECO:0000313" key="11">
    <source>
        <dbReference type="Proteomes" id="UP001174691"/>
    </source>
</evidence>
<dbReference type="PROSITE" id="PS50157">
    <property type="entry name" value="ZINC_FINGER_C2H2_2"/>
    <property type="match status" value="2"/>
</dbReference>
<evidence type="ECO:0000256" key="4">
    <source>
        <dbReference type="ARBA" id="ARBA00023163"/>
    </source>
</evidence>
<organism evidence="10 11">
    <name type="scientific">Coniochaeta hoffmannii</name>
    <dbReference type="NCBI Taxonomy" id="91930"/>
    <lineage>
        <taxon>Eukaryota</taxon>
        <taxon>Fungi</taxon>
        <taxon>Dikarya</taxon>
        <taxon>Ascomycota</taxon>
        <taxon>Pezizomycotina</taxon>
        <taxon>Sordariomycetes</taxon>
        <taxon>Sordariomycetidae</taxon>
        <taxon>Coniochaetales</taxon>
        <taxon>Coniochaetaceae</taxon>
        <taxon>Coniochaeta</taxon>
    </lineage>
</organism>
<dbReference type="Pfam" id="PF00172">
    <property type="entry name" value="Zn_clus"/>
    <property type="match status" value="1"/>
</dbReference>
<evidence type="ECO:0000256" key="5">
    <source>
        <dbReference type="ARBA" id="ARBA00023242"/>
    </source>
</evidence>
<feature type="domain" description="Zn(2)-C6 fungal-type" evidence="8">
    <location>
        <begin position="151"/>
        <end position="180"/>
    </location>
</feature>
<dbReference type="InterPro" id="IPR013087">
    <property type="entry name" value="Znf_C2H2_type"/>
</dbReference>
<feature type="region of interest" description="Disordered" evidence="7">
    <location>
        <begin position="26"/>
        <end position="73"/>
    </location>
</feature>
<dbReference type="SUPFAM" id="SSF57667">
    <property type="entry name" value="beta-beta-alpha zinc fingers"/>
    <property type="match status" value="1"/>
</dbReference>
<dbReference type="PROSITE" id="PS00028">
    <property type="entry name" value="ZINC_FINGER_C2H2_1"/>
    <property type="match status" value="2"/>
</dbReference>
<keyword evidence="4" id="KW-0804">Transcription</keyword>
<dbReference type="SUPFAM" id="SSF57701">
    <property type="entry name" value="Zn2/Cys6 DNA-binding domain"/>
    <property type="match status" value="1"/>
</dbReference>
<evidence type="ECO:0000313" key="10">
    <source>
        <dbReference type="EMBL" id="KAJ9164600.1"/>
    </source>
</evidence>
<dbReference type="SMART" id="SM00066">
    <property type="entry name" value="GAL4"/>
    <property type="match status" value="1"/>
</dbReference>
<feature type="domain" description="C2H2-type" evidence="9">
    <location>
        <begin position="78"/>
        <end position="105"/>
    </location>
</feature>
<evidence type="ECO:0000256" key="3">
    <source>
        <dbReference type="ARBA" id="ARBA00023015"/>
    </source>
</evidence>
<keyword evidence="2" id="KW-0862">Zinc</keyword>
<dbReference type="PROSITE" id="PS50048">
    <property type="entry name" value="ZN2_CY6_FUNGAL_2"/>
    <property type="match status" value="1"/>
</dbReference>
<sequence length="975" mass="108628">MASPLANLIHHTDATHSVFTPATTSFGAHGSLGPPPSNQAPLAPMAASPPLTIPNSTGSPAAAASQGPRSHSTTQSLYQCADCLKRYSRPEHLQRHIATHTLGKRFQCDICSKAFSRADLLKRHRTNHLDDNGTKRRRISSSPGAGRVAHACQACAKARVKCEETKPCTRCKNRGLTCEYGSSEDAAMHLLHLSATARTTEARPHRSQPDQQTSPGAAYYQASPATHQLPISVAAHPSAYQNQANTQVLVQTPSLTNQHSSRDETQLLTPETMMDHSNSDTLHQPYQPQAMADVAKLPFSDFLRDVLYEQSLGDHTRYADAQGLAVLDFCDDANLELNEIDFGLLDHWNVDCNMFGQDPNAAGLQSKTQVPAPDMDKMRQRLVQIWTKSPWRFNPEKTDTGFNEQDNLPLPPRDAGAVRLHSRQFRQDRVLGETLCPASRDKILAIVLGTCRNDKTMSRVASSFPSAEVMDSWVHIFLASHMCQVSCFIHYPTFSLNNQWPEWLAIAASAGAVLAPIPTLRRFGFALQEAVRITVPTRFEENNKTIADMSLVQALMMVQDVGLWSGNRRKMEIAECHLNIPIAMMRYRGKFQRSHYPQLVIEPTDEGKVLEDKWKQWSELEAWKRLVYHAYLRDAQVSMTQFNNMSMSYAELTLPLPCSKALWFAKTAEEFKARYLAAGAGEGKRAPSLGDLLRDINLLTANHQRLDMQFAMSVYLHGFWALIWEYRQLNSVFRAKADTPSYSSNPNLLLSSRHQELCQLLQNFQLVVSEWRDALSAQEGLVLHLLQLNLHVSLDDLQLFAGKEGDEQARRIYPALQRWSDSTEARQALWHAGQILRQAKLFPAGHLKDFYAIAVHHAALCLWAHGVVTKATRRNSLPAMMNDETVYLDGEDSASVHRFIGFSHGRPAICGPQSLDTSAPVSESLVADPKSCMEVAQEILRANFIEGQEGLPPISDNIIHLLKQLGNAAWAVGLG</sequence>
<feature type="domain" description="C2H2-type" evidence="9">
    <location>
        <begin position="106"/>
        <end position="133"/>
    </location>
</feature>
<dbReference type="GO" id="GO:0008270">
    <property type="term" value="F:zinc ion binding"/>
    <property type="evidence" value="ECO:0007669"/>
    <property type="project" value="UniProtKB-KW"/>
</dbReference>
<dbReference type="Gene3D" id="4.10.240.10">
    <property type="entry name" value="Zn(2)-C6 fungal-type DNA-binding domain"/>
    <property type="match status" value="1"/>
</dbReference>
<accession>A0AA38W3I4</accession>
<dbReference type="PROSITE" id="PS00463">
    <property type="entry name" value="ZN2_CY6_FUNGAL_1"/>
    <property type="match status" value="1"/>
</dbReference>
<dbReference type="Gene3D" id="3.30.160.60">
    <property type="entry name" value="Classic Zinc Finger"/>
    <property type="match status" value="2"/>
</dbReference>
<dbReference type="InterPro" id="IPR036236">
    <property type="entry name" value="Znf_C2H2_sf"/>
</dbReference>
<name>A0AA38W3I4_9PEZI</name>
<dbReference type="InterPro" id="IPR001138">
    <property type="entry name" value="Zn2Cys6_DnaBD"/>
</dbReference>
<dbReference type="PANTHER" id="PTHR47660">
    <property type="entry name" value="TRANSCRIPTION FACTOR WITH C2H2 AND ZN(2)-CYS(6) DNA BINDING DOMAIN (EUROFUNG)-RELATED-RELATED"/>
    <property type="match status" value="1"/>
</dbReference>
<protein>
    <submittedName>
        <fullName evidence="10">C6 transcription factor RegA</fullName>
    </submittedName>
</protein>
<feature type="region of interest" description="Disordered" evidence="7">
    <location>
        <begin position="198"/>
        <end position="217"/>
    </location>
</feature>
<comment type="caution">
    <text evidence="10">The sequence shown here is derived from an EMBL/GenBank/DDBJ whole genome shotgun (WGS) entry which is preliminary data.</text>
</comment>
<feature type="compositionally biased region" description="Low complexity" evidence="7">
    <location>
        <begin position="40"/>
        <end position="50"/>
    </location>
</feature>